<comment type="caution">
    <text evidence="2">The sequence shown here is derived from an EMBL/GenBank/DDBJ whole genome shotgun (WGS) entry which is preliminary data.</text>
</comment>
<reference evidence="2 3" key="1">
    <citation type="submission" date="2015-08" db="EMBL/GenBank/DDBJ databases">
        <title>Next Generation Sequencing and Analysis of the Genome of Puccinia sorghi L Schw, the Causal Agent of Maize Common Rust.</title>
        <authorList>
            <person name="Rochi L."/>
            <person name="Burguener G."/>
            <person name="Darino M."/>
            <person name="Turjanski A."/>
            <person name="Kreff E."/>
            <person name="Dieguez M.J."/>
            <person name="Sacco F."/>
        </authorList>
    </citation>
    <scope>NUCLEOTIDE SEQUENCE [LARGE SCALE GENOMIC DNA]</scope>
    <source>
        <strain evidence="2 3">RO10H11247</strain>
    </source>
</reference>
<dbReference type="VEuPathDB" id="FungiDB:VP01_1683g3"/>
<feature type="region of interest" description="Disordered" evidence="1">
    <location>
        <begin position="74"/>
        <end position="106"/>
    </location>
</feature>
<keyword evidence="3" id="KW-1185">Reference proteome</keyword>
<evidence type="ECO:0000256" key="1">
    <source>
        <dbReference type="SAM" id="MobiDB-lite"/>
    </source>
</evidence>
<evidence type="ECO:0000313" key="3">
    <source>
        <dbReference type="Proteomes" id="UP000037035"/>
    </source>
</evidence>
<feature type="region of interest" description="Disordered" evidence="1">
    <location>
        <begin position="1"/>
        <end position="62"/>
    </location>
</feature>
<feature type="region of interest" description="Disordered" evidence="1">
    <location>
        <begin position="238"/>
        <end position="273"/>
    </location>
</feature>
<gene>
    <name evidence="2" type="ORF">VP01_1683g3</name>
</gene>
<feature type="compositionally biased region" description="Polar residues" evidence="1">
    <location>
        <begin position="74"/>
        <end position="89"/>
    </location>
</feature>
<protein>
    <submittedName>
        <fullName evidence="2">Uncharacterized protein</fullName>
    </submittedName>
</protein>
<organism evidence="2 3">
    <name type="scientific">Puccinia sorghi</name>
    <dbReference type="NCBI Taxonomy" id="27349"/>
    <lineage>
        <taxon>Eukaryota</taxon>
        <taxon>Fungi</taxon>
        <taxon>Dikarya</taxon>
        <taxon>Basidiomycota</taxon>
        <taxon>Pucciniomycotina</taxon>
        <taxon>Pucciniomycetes</taxon>
        <taxon>Pucciniales</taxon>
        <taxon>Pucciniaceae</taxon>
        <taxon>Puccinia</taxon>
    </lineage>
</organism>
<evidence type="ECO:0000313" key="2">
    <source>
        <dbReference type="EMBL" id="KNZ59670.1"/>
    </source>
</evidence>
<name>A0A0L6VHT0_9BASI</name>
<dbReference type="EMBL" id="LAVV01006485">
    <property type="protein sequence ID" value="KNZ59670.1"/>
    <property type="molecule type" value="Genomic_DNA"/>
</dbReference>
<accession>A0A0L6VHT0</accession>
<dbReference type="Proteomes" id="UP000037035">
    <property type="component" value="Unassembled WGS sequence"/>
</dbReference>
<feature type="compositionally biased region" description="Basic and acidic residues" evidence="1">
    <location>
        <begin position="255"/>
        <end position="267"/>
    </location>
</feature>
<feature type="compositionally biased region" description="Polar residues" evidence="1">
    <location>
        <begin position="7"/>
        <end position="17"/>
    </location>
</feature>
<dbReference type="OrthoDB" id="2500720at2759"/>
<proteinExistence type="predicted"/>
<sequence>MARDRTLSLSRSSQESYGSLYPEESTAHQVDYSKEPEYRPLSPSHKAARSSPGRTRLESRTPVLVVEDYSASRQFGKEQTSIPRSSSGLTELEVRPAPSPASMGGGYSNFEQDHLEERQEDYSTAVLVGVDYHPLLHSKSSQHSLLSDGPIAHSDPFSVTSEKVSYLPHPIQDLDVAQFTSQVTKVSTRLDMLENEILENQSTFKNEPTFRAGLYGRIEQQVIQELISLQNTYRVNTRSTPQPCASCAADDVDTDDKRRRDERKGHGGAESSTKLMAEHIDALKTRTRSLISGLIASLTEEKQLTANQIEYEWNKEVNHGTLRPGHSRGCSASSDTPTLYDDPSTFRLFSQMGLNHLDSDPAASQNYSEEVHKVLNAAVRNSTSYPEARKSSLFIKSNFDLILRIQGELHQLNHIMSLVRLPLTLSTKKGFQILIERYWLLAVGC</sequence>
<dbReference type="AlphaFoldDB" id="A0A0L6VHT0"/>